<organism evidence="2 3">
    <name type="scientific">Acerihabitans arboris</name>
    <dbReference type="NCBI Taxonomy" id="2691583"/>
    <lineage>
        <taxon>Bacteria</taxon>
        <taxon>Pseudomonadati</taxon>
        <taxon>Pseudomonadota</taxon>
        <taxon>Gammaproteobacteria</taxon>
        <taxon>Enterobacterales</taxon>
        <taxon>Pectobacteriaceae</taxon>
        <taxon>Acerihabitans</taxon>
    </lineage>
</organism>
<gene>
    <name evidence="2" type="ORF">GRH90_24560</name>
</gene>
<dbReference type="Proteomes" id="UP000461443">
    <property type="component" value="Unassembled WGS sequence"/>
</dbReference>
<comment type="caution">
    <text evidence="2">The sequence shown here is derived from an EMBL/GenBank/DDBJ whole genome shotgun (WGS) entry which is preliminary data.</text>
</comment>
<evidence type="ECO:0000259" key="1">
    <source>
        <dbReference type="Pfam" id="PF09008"/>
    </source>
</evidence>
<dbReference type="EMBL" id="WUBS01000025">
    <property type="protein sequence ID" value="NDL65908.1"/>
    <property type="molecule type" value="Genomic_DNA"/>
</dbReference>
<dbReference type="SUPFAM" id="SSF51327">
    <property type="entry name" value="Head-binding domain of phage P22 tailspike protein"/>
    <property type="match status" value="1"/>
</dbReference>
<reference evidence="2 3" key="2">
    <citation type="submission" date="2020-02" db="EMBL/GenBank/DDBJ databases">
        <title>The new genus of Enterobacteriales.</title>
        <authorList>
            <person name="Kim I.S."/>
        </authorList>
    </citation>
    <scope>NUCLEOTIDE SEQUENCE [LARGE SCALE GENOMIC DNA]</scope>
    <source>
        <strain evidence="2 3">SAP-6</strain>
    </source>
</reference>
<feature type="domain" description="Bacteriophage P22 tailspike N-terminal" evidence="1">
    <location>
        <begin position="2"/>
        <end position="30"/>
    </location>
</feature>
<dbReference type="AlphaFoldDB" id="A0A845ST53"/>
<protein>
    <recommendedName>
        <fullName evidence="1">Bacteriophage P22 tailspike N-terminal domain-containing protein</fullName>
    </recommendedName>
</protein>
<dbReference type="InterPro" id="IPR009093">
    <property type="entry name" value="P22_tailspike_N"/>
</dbReference>
<proteinExistence type="predicted"/>
<dbReference type="InterPro" id="IPR036730">
    <property type="entry name" value="P22_tailspike_N_sf"/>
</dbReference>
<dbReference type="Pfam" id="PF09008">
    <property type="entry name" value="Head_binding"/>
    <property type="match status" value="1"/>
</dbReference>
<name>A0A845ST53_9GAMM</name>
<evidence type="ECO:0000313" key="3">
    <source>
        <dbReference type="Proteomes" id="UP000461443"/>
    </source>
</evidence>
<keyword evidence="3" id="KW-1185">Reference proteome</keyword>
<evidence type="ECO:0000313" key="2">
    <source>
        <dbReference type="EMBL" id="NDL65908.1"/>
    </source>
</evidence>
<reference evidence="2 3" key="1">
    <citation type="submission" date="2019-12" db="EMBL/GenBank/DDBJ databases">
        <authorList>
            <person name="Lee S.D."/>
        </authorList>
    </citation>
    <scope>NUCLEOTIDE SEQUENCE [LARGE SCALE GENOMIC DNA]</scope>
    <source>
        <strain evidence="2 3">SAP-6</strain>
    </source>
</reference>
<accession>A0A845ST53</accession>
<sequence>MASFVTVEGQLLAVLDANGVRQFYYPNVLEL</sequence>